<protein>
    <submittedName>
        <fullName evidence="3">Multidrug transporter</fullName>
    </submittedName>
</protein>
<dbReference type="InterPro" id="IPR027463">
    <property type="entry name" value="AcrB_DN_DC_subdom"/>
</dbReference>
<keyword evidence="2" id="KW-0472">Membrane</keyword>
<sequence length="1082" mass="120311">MNNKTFLSIIPSFARILAVICCLLAVGAWFRLDIKTFPDRSVPEYKISLSAPKLSSAEVDESVARKVEESVRSLGSVLTIASESRTGSAVITVKTSEQIGSDYKERLEKKLGEVTKQLPVQEWSVSQSNLADSKIGFYVLYGTDLQTLSDVARNTVYDKLINLPGIARIEMDKQALKEQVDIIFRPSMLLAYGLTPADVLSQLQRDVVGEEVGSVGADKDRTIIQWTSKSEGLQDLGKHLISTDKGYVPLHTLADIRDRRGSKGEQIGMYRGSPALGITVYAADVGQLPVISKQVKEAVGELNQASGGKYRLDLFRDDAQTITAALRQLGALAALTAVICSLFLYLTRKQWAGAVLALLANVLAVGSVVGGMWLWGIPLTLSTLGPLVLFSLLFTGAGSAMFHQFSRLPSYSFVRCLQVTWGLMKPFLLTAVVVAACWTGVVFTDFLKVEDKVVLYDAWPVLLLGTFALILVYGFITPVLTGTWLEASERVEVETPQASNKVTSYFQDRWERLVEQGYLPYGITLVASLVFVFLLKSFILVDPYAKLDYGDKSLTLPMVQGSSIDEAMRAAQIAEERLLAIDEVRDVYTIASEENLSFQLKLADKYDWTQSVSELEKVLDKELRDIPQTDPFALVINKDKATRLVLTIMGPSLQTTQNIANEVLAFMEKQSAKDKEGRELVTDERIGSGAEGTFIDVRPKQEMLARYRITQEEIKRQLESYLGEKTAGSVYWNERQVPIHVGFPDGWMDYPDQVKHILIRTSQGTVRLSELVDWSIGSEPPVYQREDGLYVFKVSSAVSDPSRIELWSYITPYSMQEKVTMPEGYTVYNDDELKKLEEKKLNKVDWSSRFLTMGSLVALVLIMSLLLQHRTRDGLFALVLLPVLSGGFALGLLWLDRPMNIMSFYGMVAAIAVIVLQALLTMDELYKAQAEQERVWDAIKLGAKRTMLNQAGLYLAIALASLPLAGGLGSGNDSFASFASVLLFGILMGAFATMALLPGMQHAAVQRQAAHSEMSLPILARHLRIWWENNQVRRRDFKERKREQARSPKTGQAEAANHDSREYVPVQEDFLPLSSSTHDANR</sequence>
<feature type="transmembrane region" description="Helical" evidence="2">
    <location>
        <begin position="951"/>
        <end position="969"/>
    </location>
</feature>
<dbReference type="PANTHER" id="PTHR32063:SF24">
    <property type="entry name" value="CATION EFFLUX SYSTEM (ACRB_ACRD_ACRF FAMILY)"/>
    <property type="match status" value="1"/>
</dbReference>
<dbReference type="GO" id="GO:0005886">
    <property type="term" value="C:plasma membrane"/>
    <property type="evidence" value="ECO:0007669"/>
    <property type="project" value="TreeGrafter"/>
</dbReference>
<dbReference type="SUPFAM" id="SSF82714">
    <property type="entry name" value="Multidrug efflux transporter AcrB TolC docking domain, DN and DC subdomains"/>
    <property type="match status" value="2"/>
</dbReference>
<feature type="transmembrane region" description="Helical" evidence="2">
    <location>
        <begin position="387"/>
        <end position="406"/>
    </location>
</feature>
<dbReference type="PANTHER" id="PTHR32063">
    <property type="match status" value="1"/>
</dbReference>
<dbReference type="KEGG" id="bfm:BP422_20535"/>
<dbReference type="RefSeq" id="WP_088909361.1">
    <property type="nucleotide sequence ID" value="NZ_CP018145.1"/>
</dbReference>
<evidence type="ECO:0000256" key="2">
    <source>
        <dbReference type="SAM" id="Phobius"/>
    </source>
</evidence>
<keyword evidence="2" id="KW-0812">Transmembrane</keyword>
<feature type="transmembrane region" description="Helical" evidence="2">
    <location>
        <begin position="874"/>
        <end position="895"/>
    </location>
</feature>
<dbReference type="EMBL" id="CP018145">
    <property type="protein sequence ID" value="ASJ55728.1"/>
    <property type="molecule type" value="Genomic_DNA"/>
</dbReference>
<feature type="transmembrane region" description="Helical" evidence="2">
    <location>
        <begin position="354"/>
        <end position="375"/>
    </location>
</feature>
<feature type="transmembrane region" description="Helical" evidence="2">
    <location>
        <begin position="901"/>
        <end position="920"/>
    </location>
</feature>
<feature type="transmembrane region" description="Helical" evidence="2">
    <location>
        <begin position="427"/>
        <end position="447"/>
    </location>
</feature>
<feature type="transmembrane region" description="Helical" evidence="2">
    <location>
        <begin position="846"/>
        <end position="867"/>
    </location>
</feature>
<dbReference type="SUPFAM" id="SSF82693">
    <property type="entry name" value="Multidrug efflux transporter AcrB pore domain, PN1, PN2, PC1 and PC2 subdomains"/>
    <property type="match status" value="1"/>
</dbReference>
<dbReference type="Gene3D" id="3.30.70.1320">
    <property type="entry name" value="Multidrug efflux transporter AcrB pore domain like"/>
    <property type="match status" value="1"/>
</dbReference>
<dbReference type="Gene3D" id="3.30.2090.10">
    <property type="entry name" value="Multidrug efflux transporter AcrB TolC docking domain, DN and DC subdomains"/>
    <property type="match status" value="2"/>
</dbReference>
<dbReference type="InterPro" id="IPR001036">
    <property type="entry name" value="Acrflvin-R"/>
</dbReference>
<feature type="transmembrane region" description="Helical" evidence="2">
    <location>
        <begin position="518"/>
        <end position="539"/>
    </location>
</feature>
<accession>A0A220MKR2</accession>
<gene>
    <name evidence="3" type="ORF">BP422_20535</name>
</gene>
<feature type="region of interest" description="Disordered" evidence="1">
    <location>
        <begin position="1038"/>
        <end position="1063"/>
    </location>
</feature>
<evidence type="ECO:0000313" key="3">
    <source>
        <dbReference type="EMBL" id="ASJ55728.1"/>
    </source>
</evidence>
<dbReference type="AlphaFoldDB" id="A0A220MKR2"/>
<organism evidence="3 4">
    <name type="scientific">Brevibacillus formosus</name>
    <dbReference type="NCBI Taxonomy" id="54913"/>
    <lineage>
        <taxon>Bacteria</taxon>
        <taxon>Bacillati</taxon>
        <taxon>Bacillota</taxon>
        <taxon>Bacilli</taxon>
        <taxon>Bacillales</taxon>
        <taxon>Paenibacillaceae</taxon>
        <taxon>Brevibacillus</taxon>
    </lineage>
</organism>
<dbReference type="GO" id="GO:0042910">
    <property type="term" value="F:xenobiotic transmembrane transporter activity"/>
    <property type="evidence" value="ECO:0007669"/>
    <property type="project" value="TreeGrafter"/>
</dbReference>
<dbReference type="SUPFAM" id="SSF82866">
    <property type="entry name" value="Multidrug efflux transporter AcrB transmembrane domain"/>
    <property type="match status" value="2"/>
</dbReference>
<dbReference type="Pfam" id="PF00873">
    <property type="entry name" value="ACR_tran"/>
    <property type="match status" value="2"/>
</dbReference>
<feature type="transmembrane region" description="Helical" evidence="2">
    <location>
        <begin position="12"/>
        <end position="32"/>
    </location>
</feature>
<evidence type="ECO:0000313" key="4">
    <source>
        <dbReference type="Proteomes" id="UP000197781"/>
    </source>
</evidence>
<reference evidence="3 4" key="1">
    <citation type="submission" date="2016-11" db="EMBL/GenBank/DDBJ databases">
        <authorList>
            <person name="Jaros S."/>
            <person name="Januszkiewicz K."/>
            <person name="Wedrychowicz H."/>
        </authorList>
    </citation>
    <scope>NUCLEOTIDE SEQUENCE [LARGE SCALE GENOMIC DNA]</scope>
    <source>
        <strain evidence="3 4">NF2</strain>
    </source>
</reference>
<keyword evidence="2" id="KW-1133">Transmembrane helix</keyword>
<feature type="transmembrane region" description="Helical" evidence="2">
    <location>
        <begin position="329"/>
        <end position="347"/>
    </location>
</feature>
<name>A0A220MKR2_9BACL</name>
<feature type="transmembrane region" description="Helical" evidence="2">
    <location>
        <begin position="975"/>
        <end position="997"/>
    </location>
</feature>
<feature type="transmembrane region" description="Helical" evidence="2">
    <location>
        <begin position="459"/>
        <end position="480"/>
    </location>
</feature>
<evidence type="ECO:0000256" key="1">
    <source>
        <dbReference type="SAM" id="MobiDB-lite"/>
    </source>
</evidence>
<proteinExistence type="predicted"/>
<dbReference type="Gene3D" id="3.30.70.1430">
    <property type="entry name" value="Multidrug efflux transporter AcrB pore domain"/>
    <property type="match status" value="2"/>
</dbReference>
<dbReference type="Gene3D" id="3.30.70.1440">
    <property type="entry name" value="Multidrug efflux transporter AcrB pore domain"/>
    <property type="match status" value="1"/>
</dbReference>
<dbReference type="Proteomes" id="UP000197781">
    <property type="component" value="Chromosome"/>
</dbReference>
<dbReference type="Gene3D" id="1.20.1640.10">
    <property type="entry name" value="Multidrug efflux transporter AcrB transmembrane domain"/>
    <property type="match status" value="3"/>
</dbReference>